<sequence length="474" mass="47183">MTVAVVGGGVAGLVVARDLAAAGRDVVLLEGGERLGGSVASHEVAGLVLDSGAESFATRTTAVADLLADLGLADDIVTPSPAGAWLQLPDRAVRLPATGVLGIPGRAWAPDVRDVVGPLGAARAALDRLLPGAWGTTPGASLGALVRTRMGRRVHDRLVAPVVRGVHSADPDDLDADLAGLRVDTRRRGSLAAAAAAARAAAPAGSAVAGIRGGMHRMVSALVDDAVLHGADLRTGTPVHGLARDADGWLLGVGALGSPPEAPRTAVRADAVVLAVPGTVLGRLLVDALPEALPGPAPRPRPRVVLATLVVDAPALDAAPRGTGVLVADGAPAAGPVSARALTHGTAKWAWLAEAAGPGRHVVRLSYGPAAAIGGLPMSAVPMAQLTERAREDAAKLLRVPLPRDAVLGSARTVWPGGMPPAGAVQRQWQALVAEALAAVGGLRVAGAWTAGTGLASVVAHARGVAAELASPSA</sequence>
<dbReference type="InterPro" id="IPR002937">
    <property type="entry name" value="Amino_oxidase"/>
</dbReference>
<gene>
    <name evidence="2" type="ORF">AFE02nite_33120</name>
</gene>
<dbReference type="EMBL" id="BJYK01000013">
    <property type="protein sequence ID" value="GEN81578.1"/>
    <property type="molecule type" value="Genomic_DNA"/>
</dbReference>
<proteinExistence type="predicted"/>
<dbReference type="Proteomes" id="UP000321484">
    <property type="component" value="Unassembled WGS sequence"/>
</dbReference>
<organism evidence="2 3">
    <name type="scientific">Actinotalea fermentans</name>
    <dbReference type="NCBI Taxonomy" id="43671"/>
    <lineage>
        <taxon>Bacteria</taxon>
        <taxon>Bacillati</taxon>
        <taxon>Actinomycetota</taxon>
        <taxon>Actinomycetes</taxon>
        <taxon>Micrococcales</taxon>
        <taxon>Cellulomonadaceae</taxon>
        <taxon>Actinotalea</taxon>
    </lineage>
</organism>
<dbReference type="PANTHER" id="PTHR42923:SF3">
    <property type="entry name" value="PROTOPORPHYRINOGEN OXIDASE"/>
    <property type="match status" value="1"/>
</dbReference>
<dbReference type="OrthoDB" id="3450553at2"/>
<dbReference type="AlphaFoldDB" id="A0A511Z298"/>
<name>A0A511Z298_9CELL</name>
<reference evidence="2 3" key="1">
    <citation type="submission" date="2019-07" db="EMBL/GenBank/DDBJ databases">
        <title>Whole genome shotgun sequence of Actinotalea fermentans NBRC 105374.</title>
        <authorList>
            <person name="Hosoyama A."/>
            <person name="Uohara A."/>
            <person name="Ohji S."/>
            <person name="Ichikawa N."/>
        </authorList>
    </citation>
    <scope>NUCLEOTIDE SEQUENCE [LARGE SCALE GENOMIC DNA]</scope>
    <source>
        <strain evidence="2 3">NBRC 105374</strain>
    </source>
</reference>
<evidence type="ECO:0000313" key="3">
    <source>
        <dbReference type="Proteomes" id="UP000321484"/>
    </source>
</evidence>
<dbReference type="GO" id="GO:0016491">
    <property type="term" value="F:oxidoreductase activity"/>
    <property type="evidence" value="ECO:0007669"/>
    <property type="project" value="InterPro"/>
</dbReference>
<protein>
    <submittedName>
        <fullName evidence="2">Protoporphyrinogen oxidase</fullName>
    </submittedName>
</protein>
<dbReference type="RefSeq" id="WP_146820066.1">
    <property type="nucleotide sequence ID" value="NZ_BJYK01000013.1"/>
</dbReference>
<dbReference type="Gene3D" id="3.90.660.20">
    <property type="entry name" value="Protoporphyrinogen oxidase, mitochondrial, domain 2"/>
    <property type="match status" value="1"/>
</dbReference>
<evidence type="ECO:0000259" key="1">
    <source>
        <dbReference type="Pfam" id="PF01593"/>
    </source>
</evidence>
<dbReference type="Gene3D" id="3.50.50.60">
    <property type="entry name" value="FAD/NAD(P)-binding domain"/>
    <property type="match status" value="1"/>
</dbReference>
<dbReference type="InterPro" id="IPR050464">
    <property type="entry name" value="Zeta_carotene_desat/Oxidored"/>
</dbReference>
<dbReference type="SUPFAM" id="SSF54373">
    <property type="entry name" value="FAD-linked reductases, C-terminal domain"/>
    <property type="match status" value="1"/>
</dbReference>
<keyword evidence="3" id="KW-1185">Reference proteome</keyword>
<dbReference type="Pfam" id="PF01593">
    <property type="entry name" value="Amino_oxidase"/>
    <property type="match status" value="1"/>
</dbReference>
<dbReference type="Gene3D" id="1.10.3110.10">
    <property type="entry name" value="protoporphyrinogen ix oxidase, domain 3"/>
    <property type="match status" value="1"/>
</dbReference>
<comment type="caution">
    <text evidence="2">The sequence shown here is derived from an EMBL/GenBank/DDBJ whole genome shotgun (WGS) entry which is preliminary data.</text>
</comment>
<dbReference type="InterPro" id="IPR036188">
    <property type="entry name" value="FAD/NAD-bd_sf"/>
</dbReference>
<accession>A0A511Z298</accession>
<dbReference type="PANTHER" id="PTHR42923">
    <property type="entry name" value="PROTOPORPHYRINOGEN OXIDASE"/>
    <property type="match status" value="1"/>
</dbReference>
<dbReference type="SUPFAM" id="SSF51905">
    <property type="entry name" value="FAD/NAD(P)-binding domain"/>
    <property type="match status" value="1"/>
</dbReference>
<feature type="domain" description="Amine oxidase" evidence="1">
    <location>
        <begin position="10"/>
        <end position="469"/>
    </location>
</feature>
<evidence type="ECO:0000313" key="2">
    <source>
        <dbReference type="EMBL" id="GEN81578.1"/>
    </source>
</evidence>